<keyword evidence="2" id="KW-0472">Membrane</keyword>
<dbReference type="RefSeq" id="WP_127789974.1">
    <property type="nucleotide sequence ID" value="NZ_SACL01000012.1"/>
</dbReference>
<sequence>MIALFAGLWSRIHVYVAIAGAALAILTGAYMIGKQSARTDEIRRSAERIATQARERAHVEGDVAREPDPAERLRRDWSR</sequence>
<dbReference type="Proteomes" id="UP000282957">
    <property type="component" value="Unassembled WGS sequence"/>
</dbReference>
<organism evidence="3 4">
    <name type="scientific">Rhodovarius crocodyli</name>
    <dbReference type="NCBI Taxonomy" id="1979269"/>
    <lineage>
        <taxon>Bacteria</taxon>
        <taxon>Pseudomonadati</taxon>
        <taxon>Pseudomonadota</taxon>
        <taxon>Alphaproteobacteria</taxon>
        <taxon>Acetobacterales</taxon>
        <taxon>Roseomonadaceae</taxon>
        <taxon>Rhodovarius</taxon>
    </lineage>
</organism>
<feature type="transmembrane region" description="Helical" evidence="2">
    <location>
        <begin position="12"/>
        <end position="33"/>
    </location>
</feature>
<evidence type="ECO:0000256" key="2">
    <source>
        <dbReference type="SAM" id="Phobius"/>
    </source>
</evidence>
<protein>
    <submittedName>
        <fullName evidence="3">Uncharacterized protein</fullName>
    </submittedName>
</protein>
<proteinExistence type="predicted"/>
<dbReference type="AlphaFoldDB" id="A0A437LZ85"/>
<keyword evidence="2" id="KW-1133">Transmembrane helix</keyword>
<evidence type="ECO:0000313" key="3">
    <source>
        <dbReference type="EMBL" id="RVT90707.1"/>
    </source>
</evidence>
<evidence type="ECO:0000313" key="4">
    <source>
        <dbReference type="Proteomes" id="UP000282957"/>
    </source>
</evidence>
<dbReference type="EMBL" id="SACL01000012">
    <property type="protein sequence ID" value="RVT90707.1"/>
    <property type="molecule type" value="Genomic_DNA"/>
</dbReference>
<accession>A0A437LZ85</accession>
<reference evidence="3 4" key="1">
    <citation type="submission" date="2019-01" db="EMBL/GenBank/DDBJ databases">
        <authorList>
            <person name="Chen W.-M."/>
        </authorList>
    </citation>
    <scope>NUCLEOTIDE SEQUENCE [LARGE SCALE GENOMIC DNA]</scope>
    <source>
        <strain evidence="3 4">CCP-6</strain>
    </source>
</reference>
<keyword evidence="2" id="KW-0812">Transmembrane</keyword>
<gene>
    <name evidence="3" type="ORF">EOD42_23180</name>
</gene>
<evidence type="ECO:0000256" key="1">
    <source>
        <dbReference type="SAM" id="MobiDB-lite"/>
    </source>
</evidence>
<feature type="region of interest" description="Disordered" evidence="1">
    <location>
        <begin position="53"/>
        <end position="79"/>
    </location>
</feature>
<keyword evidence="4" id="KW-1185">Reference proteome</keyword>
<name>A0A437LZ85_9PROT</name>
<comment type="caution">
    <text evidence="3">The sequence shown here is derived from an EMBL/GenBank/DDBJ whole genome shotgun (WGS) entry which is preliminary data.</text>
</comment>